<evidence type="ECO:0000256" key="1">
    <source>
        <dbReference type="SAM" id="MobiDB-lite"/>
    </source>
</evidence>
<dbReference type="Proteomes" id="UP001454036">
    <property type="component" value="Unassembled WGS sequence"/>
</dbReference>
<name>A0AAV3R568_LITER</name>
<evidence type="ECO:0000313" key="2">
    <source>
        <dbReference type="EMBL" id="GAA0171524.1"/>
    </source>
</evidence>
<evidence type="ECO:0000313" key="3">
    <source>
        <dbReference type="Proteomes" id="UP001454036"/>
    </source>
</evidence>
<accession>A0AAV3R568</accession>
<feature type="region of interest" description="Disordered" evidence="1">
    <location>
        <begin position="51"/>
        <end position="86"/>
    </location>
</feature>
<comment type="caution">
    <text evidence="2">The sequence shown here is derived from an EMBL/GenBank/DDBJ whole genome shotgun (WGS) entry which is preliminary data.</text>
</comment>
<proteinExistence type="predicted"/>
<keyword evidence="3" id="KW-1185">Reference proteome</keyword>
<dbReference type="EMBL" id="BAABME010025107">
    <property type="protein sequence ID" value="GAA0171524.1"/>
    <property type="molecule type" value="Genomic_DNA"/>
</dbReference>
<feature type="compositionally biased region" description="Basic and acidic residues" evidence="1">
    <location>
        <begin position="51"/>
        <end position="67"/>
    </location>
</feature>
<dbReference type="AlphaFoldDB" id="A0AAV3R568"/>
<gene>
    <name evidence="2" type="ORF">LIER_41176</name>
</gene>
<reference evidence="2 3" key="1">
    <citation type="submission" date="2024-01" db="EMBL/GenBank/DDBJ databases">
        <title>The complete chloroplast genome sequence of Lithospermum erythrorhizon: insights into the phylogenetic relationship among Boraginaceae species and the maternal lineages of purple gromwells.</title>
        <authorList>
            <person name="Okada T."/>
            <person name="Watanabe K."/>
        </authorList>
    </citation>
    <scope>NUCLEOTIDE SEQUENCE [LARGE SCALE GENOMIC DNA]</scope>
</reference>
<organism evidence="2 3">
    <name type="scientific">Lithospermum erythrorhizon</name>
    <name type="common">Purple gromwell</name>
    <name type="synonym">Lithospermum officinale var. erythrorhizon</name>
    <dbReference type="NCBI Taxonomy" id="34254"/>
    <lineage>
        <taxon>Eukaryota</taxon>
        <taxon>Viridiplantae</taxon>
        <taxon>Streptophyta</taxon>
        <taxon>Embryophyta</taxon>
        <taxon>Tracheophyta</taxon>
        <taxon>Spermatophyta</taxon>
        <taxon>Magnoliopsida</taxon>
        <taxon>eudicotyledons</taxon>
        <taxon>Gunneridae</taxon>
        <taxon>Pentapetalae</taxon>
        <taxon>asterids</taxon>
        <taxon>lamiids</taxon>
        <taxon>Boraginales</taxon>
        <taxon>Boraginaceae</taxon>
        <taxon>Boraginoideae</taxon>
        <taxon>Lithospermeae</taxon>
        <taxon>Lithospermum</taxon>
    </lineage>
</organism>
<protein>
    <submittedName>
        <fullName evidence="2">Uncharacterized protein</fullName>
    </submittedName>
</protein>
<sequence length="121" mass="14611">MMPPIDQSPMEDIREKVQRRVCLARVREIQRQVDQILERDRLVLEERDRLDEEATRVEQEQRARESYNTDNPPYTPTYNPLYTSSMLPKYGDTRTASYRPLVVHTKQSPQRMPMPFYYKKF</sequence>
<feature type="compositionally biased region" description="Low complexity" evidence="1">
    <location>
        <begin position="68"/>
        <end position="85"/>
    </location>
</feature>